<dbReference type="Gene3D" id="3.40.50.150">
    <property type="entry name" value="Vaccinia Virus protein VP39"/>
    <property type="match status" value="1"/>
</dbReference>
<dbReference type="OrthoDB" id="9786043at2"/>
<evidence type="ECO:0008006" key="3">
    <source>
        <dbReference type="Google" id="ProtNLM"/>
    </source>
</evidence>
<reference evidence="1 2" key="1">
    <citation type="submission" date="2016-10" db="EMBL/GenBank/DDBJ databases">
        <authorList>
            <person name="de Groot N.N."/>
        </authorList>
    </citation>
    <scope>NUCLEOTIDE SEQUENCE [LARGE SCALE GENOMIC DNA]</scope>
    <source>
        <strain evidence="1 2">DSM 1736</strain>
    </source>
</reference>
<dbReference type="InterPro" id="IPR029063">
    <property type="entry name" value="SAM-dependent_MTases_sf"/>
</dbReference>
<sequence>MFNPWNKIDLEIYEQHMADHEVYQLQELNQITKEQLADNDCTYVGICGIAGGNGLENINITDTNRIFAMDINANYLNTCRKRYSHLEGRLELIHCDLLSGEFTLPATTLLICNLIIEYLGEVPFLDMLNRNKAKIGVVSCVIQKNNRNSFVSASNFASHFDPLQPIHNNINEDRLKSIFNAHGFTSIKQKNYDLPNGKELVRMDFDCSRK</sequence>
<keyword evidence="2" id="KW-1185">Reference proteome</keyword>
<proteinExistence type="predicted"/>
<organism evidence="1 2">
    <name type="scientific">Dendrosporobacter quercicolus</name>
    <dbReference type="NCBI Taxonomy" id="146817"/>
    <lineage>
        <taxon>Bacteria</taxon>
        <taxon>Bacillati</taxon>
        <taxon>Bacillota</taxon>
        <taxon>Negativicutes</taxon>
        <taxon>Selenomonadales</taxon>
        <taxon>Sporomusaceae</taxon>
        <taxon>Dendrosporobacter</taxon>
    </lineage>
</organism>
<dbReference type="Proteomes" id="UP000214880">
    <property type="component" value="Unassembled WGS sequence"/>
</dbReference>
<dbReference type="SUPFAM" id="SSF53335">
    <property type="entry name" value="S-adenosyl-L-methionine-dependent methyltransferases"/>
    <property type="match status" value="1"/>
</dbReference>
<evidence type="ECO:0000313" key="1">
    <source>
        <dbReference type="EMBL" id="SDN11522.1"/>
    </source>
</evidence>
<gene>
    <name evidence="1" type="ORF">SAMN04488502_11239</name>
</gene>
<name>A0A1G9YR23_9FIRM</name>
<dbReference type="STRING" id="146817.SAMN04488502_11239"/>
<dbReference type="EMBL" id="FNHB01000012">
    <property type="protein sequence ID" value="SDN11522.1"/>
    <property type="molecule type" value="Genomic_DNA"/>
</dbReference>
<evidence type="ECO:0000313" key="2">
    <source>
        <dbReference type="Proteomes" id="UP000214880"/>
    </source>
</evidence>
<accession>A0A1G9YR23</accession>
<protein>
    <recommendedName>
        <fullName evidence="3">Methyltransferase domain-containing protein</fullName>
    </recommendedName>
</protein>
<dbReference type="AlphaFoldDB" id="A0A1G9YR23"/>